<organism evidence="3 4">
    <name type="scientific">Candidatus Aeolococcus gillhamiae</name>
    <dbReference type="NCBI Taxonomy" id="3127015"/>
    <lineage>
        <taxon>Bacteria</taxon>
        <taxon>Bacillati</taxon>
        <taxon>Candidatus Dormiibacterota</taxon>
        <taxon>Candidatus Dormibacteria</taxon>
        <taxon>Candidatus Aeolococcales</taxon>
        <taxon>Candidatus Aeolococcaceae</taxon>
        <taxon>Candidatus Aeolococcus</taxon>
    </lineage>
</organism>
<reference evidence="3 4" key="1">
    <citation type="submission" date="2020-10" db="EMBL/GenBank/DDBJ databases">
        <title>Ca. Dormibacterota MAGs.</title>
        <authorList>
            <person name="Montgomery K."/>
        </authorList>
    </citation>
    <scope>NUCLEOTIDE SEQUENCE [LARGE SCALE GENOMIC DNA]</scope>
    <source>
        <strain evidence="3">SC8812_S17_18</strain>
    </source>
</reference>
<dbReference type="SUPFAM" id="SSF56349">
    <property type="entry name" value="DNA breaking-rejoining enzymes"/>
    <property type="match status" value="1"/>
</dbReference>
<sequence>MPRTSAQRDQQLDLHGLYSETRNESLWHSLPENGRQRHFTRRSMPPQYAEAILENRPGARASEKSIAINFRDLPLSIVRELAWCLHEHVRVGRTIHAEEWNRLSAIIEAVVASEPAIHSLVQRTEAEWAASFHAHYAGQGVIAPGKVELRLRCLRKLLDHLVVAYHDGEWWELDVWNPLCDPRIPLRAHEPSGRSVTNLGHLTAPWLRAGAKFWLKTYLETGAYTWTSLKSRLDQLKWLQRHIDIHGAAGPHIAEDADAIRPWFSSFAAFLRGHRVESGPTAGQPLGAQQRRTTMSTIETFYRFMFDNRVEAARTLNDQRWLQVGLHHCVLFRPDERPRFTNRSSTDRVLSDEVVQQIAAGANLLGLSTDEGGMGDEQALRALLLLIRTGRRINEVLMLDFDPLETLQTPLGDSDTGFVARLRYQQTKVYTANPSILADAEVVALVKAQQAWCIGYLRGVGNSEPTPKYLFVKTHVNRLGSHPYSAATLHARLGVLTNRLDIRDANGRPVEISKTHTFRHTKATNLLNAGVPLHVVMRFLGHQSVNMTAYYAKTLERTAEREFLRYQKVTADGKLLDVDPRDLYDMLELDRRADRILPNGVCLLPPRQVCTKGNACLTCTEFVTDGSFRPELEDQLNRTEALIEQRQVTFEARHGQRMEDRNVWLAGRLKEVVALRQIITTIDEVAPSSAVRGAGTDAGQKAAT</sequence>
<dbReference type="GO" id="GO:0006310">
    <property type="term" value="P:DNA recombination"/>
    <property type="evidence" value="ECO:0007669"/>
    <property type="project" value="UniProtKB-KW"/>
</dbReference>
<accession>A0A934K0L2</accession>
<feature type="domain" description="Tyr recombinase" evidence="2">
    <location>
        <begin position="345"/>
        <end position="564"/>
    </location>
</feature>
<evidence type="ECO:0000256" key="1">
    <source>
        <dbReference type="ARBA" id="ARBA00023172"/>
    </source>
</evidence>
<dbReference type="GO" id="GO:0015074">
    <property type="term" value="P:DNA integration"/>
    <property type="evidence" value="ECO:0007669"/>
    <property type="project" value="InterPro"/>
</dbReference>
<dbReference type="InterPro" id="IPR011010">
    <property type="entry name" value="DNA_brk_join_enz"/>
</dbReference>
<evidence type="ECO:0000313" key="4">
    <source>
        <dbReference type="Proteomes" id="UP000606991"/>
    </source>
</evidence>
<dbReference type="InterPro" id="IPR002104">
    <property type="entry name" value="Integrase_catalytic"/>
</dbReference>
<protein>
    <submittedName>
        <fullName evidence="3">Tyrosine-type recombinase/integrase</fullName>
    </submittedName>
</protein>
<dbReference type="Gene3D" id="1.10.443.10">
    <property type="entry name" value="Intergrase catalytic core"/>
    <property type="match status" value="1"/>
</dbReference>
<dbReference type="Proteomes" id="UP000606991">
    <property type="component" value="Unassembled WGS sequence"/>
</dbReference>
<dbReference type="EMBL" id="JAEKNS010000098">
    <property type="protein sequence ID" value="MBJ7595052.1"/>
    <property type="molecule type" value="Genomic_DNA"/>
</dbReference>
<dbReference type="GO" id="GO:0003677">
    <property type="term" value="F:DNA binding"/>
    <property type="evidence" value="ECO:0007669"/>
    <property type="project" value="InterPro"/>
</dbReference>
<proteinExistence type="predicted"/>
<evidence type="ECO:0000259" key="2">
    <source>
        <dbReference type="PROSITE" id="PS51898"/>
    </source>
</evidence>
<gene>
    <name evidence="3" type="ORF">JF886_09370</name>
</gene>
<dbReference type="AlphaFoldDB" id="A0A934K0L2"/>
<comment type="caution">
    <text evidence="3">The sequence shown here is derived from an EMBL/GenBank/DDBJ whole genome shotgun (WGS) entry which is preliminary data.</text>
</comment>
<dbReference type="InterPro" id="IPR050090">
    <property type="entry name" value="Tyrosine_recombinase_XerCD"/>
</dbReference>
<dbReference type="PANTHER" id="PTHR30349">
    <property type="entry name" value="PHAGE INTEGRASE-RELATED"/>
    <property type="match status" value="1"/>
</dbReference>
<dbReference type="PROSITE" id="PS51898">
    <property type="entry name" value="TYR_RECOMBINASE"/>
    <property type="match status" value="1"/>
</dbReference>
<dbReference type="Pfam" id="PF00589">
    <property type="entry name" value="Phage_integrase"/>
    <property type="match status" value="1"/>
</dbReference>
<dbReference type="InterPro" id="IPR013762">
    <property type="entry name" value="Integrase-like_cat_sf"/>
</dbReference>
<name>A0A934K0L2_9BACT</name>
<keyword evidence="1" id="KW-0233">DNA recombination</keyword>
<evidence type="ECO:0000313" key="3">
    <source>
        <dbReference type="EMBL" id="MBJ7595052.1"/>
    </source>
</evidence>